<reference evidence="3 4" key="1">
    <citation type="journal article" date="2016" name="Nat. Biotechnol.">
        <title>Measurement of bacterial replication rates in microbial communities.</title>
        <authorList>
            <person name="Brown C.T."/>
            <person name="Olm M.R."/>
            <person name="Thomas B.C."/>
            <person name="Banfield J.F."/>
        </authorList>
    </citation>
    <scope>NUCLEOTIDE SEQUENCE [LARGE SCALE GENOMIC DNA]</scope>
    <source>
        <strain evidence="3">45_41</strain>
    </source>
</reference>
<dbReference type="Proteomes" id="UP000186549">
    <property type="component" value="Unassembled WGS sequence"/>
</dbReference>
<evidence type="ECO:0000256" key="1">
    <source>
        <dbReference type="SAM" id="Phobius"/>
    </source>
</evidence>
<evidence type="ECO:0000259" key="2">
    <source>
        <dbReference type="Pfam" id="PF13084"/>
    </source>
</evidence>
<dbReference type="EMBL" id="MNQU01000235">
    <property type="protein sequence ID" value="OKZ32223.1"/>
    <property type="molecule type" value="Genomic_DNA"/>
</dbReference>
<accession>A0A1Q6I0H6</accession>
<keyword evidence="1" id="KW-0812">Transmembrane</keyword>
<comment type="caution">
    <text evidence="3">The sequence shown here is derived from an EMBL/GenBank/DDBJ whole genome shotgun (WGS) entry which is preliminary data.</text>
</comment>
<keyword evidence="1" id="KW-1133">Transmembrane helix</keyword>
<protein>
    <recommendedName>
        <fullName evidence="2">DUF3943 domain-containing protein</fullName>
    </recommendedName>
</protein>
<evidence type="ECO:0000313" key="4">
    <source>
        <dbReference type="Proteomes" id="UP000186549"/>
    </source>
</evidence>
<evidence type="ECO:0000313" key="3">
    <source>
        <dbReference type="EMBL" id="OKZ32223.1"/>
    </source>
</evidence>
<feature type="domain" description="DUF3943" evidence="2">
    <location>
        <begin position="127"/>
        <end position="236"/>
    </location>
</feature>
<dbReference type="AlphaFoldDB" id="A0A1Q6I0H6"/>
<organism evidence="3 4">
    <name type="scientific">Bacteroides uniformis</name>
    <dbReference type="NCBI Taxonomy" id="820"/>
    <lineage>
        <taxon>Bacteria</taxon>
        <taxon>Pseudomonadati</taxon>
        <taxon>Bacteroidota</taxon>
        <taxon>Bacteroidia</taxon>
        <taxon>Bacteroidales</taxon>
        <taxon>Bacteroidaceae</taxon>
        <taxon>Bacteroides</taxon>
    </lineage>
</organism>
<feature type="transmembrane region" description="Helical" evidence="1">
    <location>
        <begin position="78"/>
        <end position="99"/>
    </location>
</feature>
<dbReference type="Pfam" id="PF13084">
    <property type="entry name" value="DUF3943"/>
    <property type="match status" value="1"/>
</dbReference>
<proteinExistence type="predicted"/>
<keyword evidence="1" id="KW-0472">Membrane</keyword>
<sequence>MRERIINILALLLAVTLTAESAVPPRYERLLLPRSQAVLDTVAETERLRASLPVDDEPLCIYDMPYSINASYPNYGRLAGNSLVLVAGGILTLGILSVLPEDATAWNKKETRTVPMFQRYFDHVMHGPVIDKDNAIFNYVLHPYAGAAYYMSARSQGFNVWQSWLYSFLVSTVFWEFGVEAFMEYPSIQDLIITPMGGLVLGEAFYLAKRYIVQHDYELLGTKWLGYPVAFLLDPVNECLGYFRGNNAHGWSSRHHPESPVNFTPQITPLRGGGVGYGFSLNVTF</sequence>
<gene>
    <name evidence="3" type="ORF">BHV79_11075</name>
</gene>
<dbReference type="InterPro" id="IPR025079">
    <property type="entry name" value="DUF3943"/>
</dbReference>
<name>A0A1Q6I0H6_BACUN</name>